<evidence type="ECO:0000313" key="8">
    <source>
        <dbReference type="Proteomes" id="UP001266305"/>
    </source>
</evidence>
<keyword evidence="3 5" id="KW-1133">Transmembrane helix</keyword>
<dbReference type="Pfam" id="PF07690">
    <property type="entry name" value="MFS_1"/>
    <property type="match status" value="1"/>
</dbReference>
<gene>
    <name evidence="7" type="ORF">P7K49_010071</name>
</gene>
<protein>
    <recommendedName>
        <fullName evidence="6">Major facilitator superfamily (MFS) profile domain-containing protein</fullName>
    </recommendedName>
</protein>
<dbReference type="PROSITE" id="PS50850">
    <property type="entry name" value="MFS"/>
    <property type="match status" value="1"/>
</dbReference>
<dbReference type="InterPro" id="IPR020846">
    <property type="entry name" value="MFS_dom"/>
</dbReference>
<organism evidence="7 8">
    <name type="scientific">Saguinus oedipus</name>
    <name type="common">Cotton-top tamarin</name>
    <name type="synonym">Oedipomidas oedipus</name>
    <dbReference type="NCBI Taxonomy" id="9490"/>
    <lineage>
        <taxon>Eukaryota</taxon>
        <taxon>Metazoa</taxon>
        <taxon>Chordata</taxon>
        <taxon>Craniata</taxon>
        <taxon>Vertebrata</taxon>
        <taxon>Euteleostomi</taxon>
        <taxon>Mammalia</taxon>
        <taxon>Eutheria</taxon>
        <taxon>Euarchontoglires</taxon>
        <taxon>Primates</taxon>
        <taxon>Haplorrhini</taxon>
        <taxon>Platyrrhini</taxon>
        <taxon>Cebidae</taxon>
        <taxon>Callitrichinae</taxon>
        <taxon>Saguinus</taxon>
    </lineage>
</organism>
<evidence type="ECO:0000259" key="6">
    <source>
        <dbReference type="PROSITE" id="PS50850"/>
    </source>
</evidence>
<comment type="caution">
    <text evidence="7">The sequence shown here is derived from an EMBL/GenBank/DDBJ whole genome shotgun (WGS) entry which is preliminary data.</text>
</comment>
<keyword evidence="4 5" id="KW-0472">Membrane</keyword>
<dbReference type="InterPro" id="IPR011701">
    <property type="entry name" value="MFS"/>
</dbReference>
<dbReference type="InterPro" id="IPR036259">
    <property type="entry name" value="MFS_trans_sf"/>
</dbReference>
<evidence type="ECO:0000256" key="3">
    <source>
        <dbReference type="ARBA" id="ARBA00022989"/>
    </source>
</evidence>
<feature type="domain" description="Major facilitator superfamily (MFS) profile" evidence="6">
    <location>
        <begin position="1"/>
        <end position="89"/>
    </location>
</feature>
<evidence type="ECO:0000256" key="2">
    <source>
        <dbReference type="ARBA" id="ARBA00022692"/>
    </source>
</evidence>
<reference evidence="7 8" key="1">
    <citation type="submission" date="2023-05" db="EMBL/GenBank/DDBJ databases">
        <title>B98-5 Cell Line De Novo Hybrid Assembly: An Optical Mapping Approach.</title>
        <authorList>
            <person name="Kananen K."/>
            <person name="Auerbach J.A."/>
            <person name="Kautto E."/>
            <person name="Blachly J.S."/>
        </authorList>
    </citation>
    <scope>NUCLEOTIDE SEQUENCE [LARGE SCALE GENOMIC DNA]</scope>
    <source>
        <strain evidence="7">B95-8</strain>
        <tissue evidence="7">Cell line</tissue>
    </source>
</reference>
<evidence type="ECO:0000313" key="7">
    <source>
        <dbReference type="EMBL" id="KAK2110325.1"/>
    </source>
</evidence>
<dbReference type="PANTHER" id="PTHR11662">
    <property type="entry name" value="SOLUTE CARRIER FAMILY 17"/>
    <property type="match status" value="1"/>
</dbReference>
<keyword evidence="2 5" id="KW-0812">Transmembrane</keyword>
<dbReference type="EMBL" id="JASSZA010000005">
    <property type="protein sequence ID" value="KAK2110325.1"/>
    <property type="molecule type" value="Genomic_DNA"/>
</dbReference>
<accession>A0ABQ9VMK4</accession>
<feature type="non-terminal residue" evidence="7">
    <location>
        <position position="89"/>
    </location>
</feature>
<evidence type="ECO:0000256" key="5">
    <source>
        <dbReference type="SAM" id="Phobius"/>
    </source>
</evidence>
<feature type="transmembrane region" description="Helical" evidence="5">
    <location>
        <begin position="49"/>
        <end position="68"/>
    </location>
</feature>
<evidence type="ECO:0000256" key="1">
    <source>
        <dbReference type="ARBA" id="ARBA00004141"/>
    </source>
</evidence>
<evidence type="ECO:0000256" key="4">
    <source>
        <dbReference type="ARBA" id="ARBA00023136"/>
    </source>
</evidence>
<dbReference type="PANTHER" id="PTHR11662:SF279">
    <property type="entry name" value="VOLTAGE-GATED PURINE NUCLEOTIDE UNIPORTER SLC17A9"/>
    <property type="match status" value="1"/>
</dbReference>
<dbReference type="SUPFAM" id="SSF103473">
    <property type="entry name" value="MFS general substrate transporter"/>
    <property type="match status" value="1"/>
</dbReference>
<keyword evidence="8" id="KW-1185">Reference proteome</keyword>
<dbReference type="Proteomes" id="UP001266305">
    <property type="component" value="Unassembled WGS sequence"/>
</dbReference>
<dbReference type="Gene3D" id="1.20.1250.20">
    <property type="entry name" value="MFS general substrate transporter like domains"/>
    <property type="match status" value="1"/>
</dbReference>
<sequence length="89" mass="9542">MPICTVSMSQDFGWNKKEAGIVLSSFFWGYCLTQVVGGHLGDRIGGEKVILLSASAWGSITAVTPLLAHLGSAHLAFMTFSRILMGLLQ</sequence>
<proteinExistence type="predicted"/>
<comment type="subcellular location">
    <subcellularLocation>
        <location evidence="1">Membrane</location>
        <topology evidence="1">Multi-pass membrane protein</topology>
    </subcellularLocation>
</comment>
<dbReference type="InterPro" id="IPR050382">
    <property type="entry name" value="MFS_Na/Anion_cotransporter"/>
</dbReference>
<name>A0ABQ9VMK4_SAGOE</name>
<feature type="transmembrane region" description="Helical" evidence="5">
    <location>
        <begin position="20"/>
        <end position="37"/>
    </location>
</feature>